<dbReference type="PANTHER" id="PTHR42938:SF47">
    <property type="entry name" value="HYDROXYPYRUVATE REDUCTASE"/>
    <property type="match status" value="1"/>
</dbReference>
<feature type="domain" description="D-isomer specific 2-hydroxyacid dehydrogenase NAD-binding" evidence="5">
    <location>
        <begin position="107"/>
        <end position="278"/>
    </location>
</feature>
<keyword evidence="2" id="KW-0560">Oxidoreductase</keyword>
<dbReference type="Pfam" id="PF00389">
    <property type="entry name" value="2-Hacid_dh"/>
    <property type="match status" value="1"/>
</dbReference>
<feature type="domain" description="D-isomer specific 2-hydroxyacid dehydrogenase catalytic" evidence="4">
    <location>
        <begin position="4"/>
        <end position="297"/>
    </location>
</feature>
<protein>
    <recommendedName>
        <fullName evidence="7">S-adenosyl-L-homocysteine hydrolase NAD binding domain-containing protein</fullName>
    </recommendedName>
</protein>
<comment type="caution">
    <text evidence="6">The sequence shown here is derived from an EMBL/GenBank/DDBJ whole genome shotgun (WGS) entry which is preliminary data.</text>
</comment>
<dbReference type="PANTHER" id="PTHR42938">
    <property type="entry name" value="FORMATE DEHYDROGENASE 1"/>
    <property type="match status" value="1"/>
</dbReference>
<dbReference type="AlphaFoldDB" id="A0A0F9U1V9"/>
<name>A0A0F9U1V9_9ZZZZ</name>
<accession>A0A0F9U1V9</accession>
<comment type="similarity">
    <text evidence="1">Belongs to the D-isomer specific 2-hydroxyacid dehydrogenase family.</text>
</comment>
<dbReference type="PROSITE" id="PS00670">
    <property type="entry name" value="D_2_HYDROXYACID_DH_2"/>
    <property type="match status" value="1"/>
</dbReference>
<sequence length="301" mass="32379">MKKILVADSLSPEVFEELKSIPGFEVTLKTGMDEAELIKTIPEFHAAVVRGATKVTKNAIEAASNMELIIRAGIGLDNIDVAAAQEKGIQVTNTPAATSISVAEHAFGLMLAAVRNHGRANLSMKEHKWEKKVLSGTELYGKTLGVIGIGRIGLEVAKRALAFGMKVIAYDVIEVKIDLDVKQVGLEELIAQADIITLHVPLTEETKHIVSDAELEKMKDGVIIINVSRGGTVDEKALLRALESGKVRAAGLDVFEKEPPDDFSLVDNPNVIATPHIGAAAKEGQKRAAMEVIEILKERLA</sequence>
<evidence type="ECO:0000259" key="4">
    <source>
        <dbReference type="Pfam" id="PF00389"/>
    </source>
</evidence>
<proteinExistence type="inferred from homology"/>
<dbReference type="GO" id="GO:0016616">
    <property type="term" value="F:oxidoreductase activity, acting on the CH-OH group of donors, NAD or NADP as acceptor"/>
    <property type="evidence" value="ECO:0007669"/>
    <property type="project" value="InterPro"/>
</dbReference>
<dbReference type="EMBL" id="LAZR01001264">
    <property type="protein sequence ID" value="KKN47638.1"/>
    <property type="molecule type" value="Genomic_DNA"/>
</dbReference>
<reference evidence="6" key="1">
    <citation type="journal article" date="2015" name="Nature">
        <title>Complex archaea that bridge the gap between prokaryotes and eukaryotes.</title>
        <authorList>
            <person name="Spang A."/>
            <person name="Saw J.H."/>
            <person name="Jorgensen S.L."/>
            <person name="Zaremba-Niedzwiedzka K."/>
            <person name="Martijn J."/>
            <person name="Lind A.E."/>
            <person name="van Eijk R."/>
            <person name="Schleper C."/>
            <person name="Guy L."/>
            <person name="Ettema T.J."/>
        </authorList>
    </citation>
    <scope>NUCLEOTIDE SEQUENCE</scope>
</reference>
<keyword evidence="3" id="KW-0520">NAD</keyword>
<evidence type="ECO:0000256" key="2">
    <source>
        <dbReference type="ARBA" id="ARBA00023002"/>
    </source>
</evidence>
<dbReference type="InterPro" id="IPR029752">
    <property type="entry name" value="D-isomer_DH_CS1"/>
</dbReference>
<evidence type="ECO:0000256" key="1">
    <source>
        <dbReference type="ARBA" id="ARBA00005854"/>
    </source>
</evidence>
<evidence type="ECO:0000259" key="5">
    <source>
        <dbReference type="Pfam" id="PF02826"/>
    </source>
</evidence>
<dbReference type="Pfam" id="PF02826">
    <property type="entry name" value="2-Hacid_dh_C"/>
    <property type="match status" value="1"/>
</dbReference>
<evidence type="ECO:0000313" key="6">
    <source>
        <dbReference type="EMBL" id="KKN47638.1"/>
    </source>
</evidence>
<dbReference type="Gene3D" id="3.40.50.720">
    <property type="entry name" value="NAD(P)-binding Rossmann-like Domain"/>
    <property type="match status" value="2"/>
</dbReference>
<gene>
    <name evidence="6" type="ORF">LCGC14_0660910</name>
</gene>
<dbReference type="SUPFAM" id="SSF51735">
    <property type="entry name" value="NAD(P)-binding Rossmann-fold domains"/>
    <property type="match status" value="1"/>
</dbReference>
<dbReference type="FunFam" id="3.40.50.720:FF:000021">
    <property type="entry name" value="D-3-phosphoglycerate dehydrogenase"/>
    <property type="match status" value="1"/>
</dbReference>
<dbReference type="InterPro" id="IPR036291">
    <property type="entry name" value="NAD(P)-bd_dom_sf"/>
</dbReference>
<dbReference type="SUPFAM" id="SSF52283">
    <property type="entry name" value="Formate/glycerate dehydrogenase catalytic domain-like"/>
    <property type="match status" value="1"/>
</dbReference>
<dbReference type="CDD" id="cd12173">
    <property type="entry name" value="PGDH_4"/>
    <property type="match status" value="1"/>
</dbReference>
<dbReference type="InterPro" id="IPR029753">
    <property type="entry name" value="D-isomer_DH_CS"/>
</dbReference>
<organism evidence="6">
    <name type="scientific">marine sediment metagenome</name>
    <dbReference type="NCBI Taxonomy" id="412755"/>
    <lineage>
        <taxon>unclassified sequences</taxon>
        <taxon>metagenomes</taxon>
        <taxon>ecological metagenomes</taxon>
    </lineage>
</organism>
<dbReference type="InterPro" id="IPR006140">
    <property type="entry name" value="D-isomer_DH_NAD-bd"/>
</dbReference>
<dbReference type="GO" id="GO:0051287">
    <property type="term" value="F:NAD binding"/>
    <property type="evidence" value="ECO:0007669"/>
    <property type="project" value="InterPro"/>
</dbReference>
<evidence type="ECO:0008006" key="7">
    <source>
        <dbReference type="Google" id="ProtNLM"/>
    </source>
</evidence>
<dbReference type="InterPro" id="IPR006139">
    <property type="entry name" value="D-isomer_2_OHA_DH_cat_dom"/>
</dbReference>
<dbReference type="PROSITE" id="PS00065">
    <property type="entry name" value="D_2_HYDROXYACID_DH_1"/>
    <property type="match status" value="1"/>
</dbReference>
<evidence type="ECO:0000256" key="3">
    <source>
        <dbReference type="ARBA" id="ARBA00023027"/>
    </source>
</evidence>